<dbReference type="InterPro" id="IPR017850">
    <property type="entry name" value="Alkaline_phosphatase_core_sf"/>
</dbReference>
<keyword evidence="2 4" id="KW-0378">Hydrolase</keyword>
<name>A0A5C5XVN9_9BACT</name>
<dbReference type="CDD" id="cd16143">
    <property type="entry name" value="ARS_like"/>
    <property type="match status" value="1"/>
</dbReference>
<proteinExistence type="inferred from homology"/>
<accession>A0A5C5XVN9</accession>
<evidence type="ECO:0000259" key="3">
    <source>
        <dbReference type="Pfam" id="PF00884"/>
    </source>
</evidence>
<dbReference type="PANTHER" id="PTHR42693:SF53">
    <property type="entry name" value="ENDO-4-O-SULFATASE"/>
    <property type="match status" value="1"/>
</dbReference>
<feature type="domain" description="Sulfatase N-terminal" evidence="3">
    <location>
        <begin position="66"/>
        <end position="428"/>
    </location>
</feature>
<evidence type="ECO:0000256" key="1">
    <source>
        <dbReference type="ARBA" id="ARBA00008779"/>
    </source>
</evidence>
<evidence type="ECO:0000313" key="5">
    <source>
        <dbReference type="Proteomes" id="UP000318053"/>
    </source>
</evidence>
<dbReference type="InterPro" id="IPR050738">
    <property type="entry name" value="Sulfatase"/>
</dbReference>
<dbReference type="SUPFAM" id="SSF53649">
    <property type="entry name" value="Alkaline phosphatase-like"/>
    <property type="match status" value="1"/>
</dbReference>
<dbReference type="InterPro" id="IPR000917">
    <property type="entry name" value="Sulfatase_N"/>
</dbReference>
<gene>
    <name evidence="4" type="primary">atsA_33</name>
    <name evidence="4" type="ORF">CA85_22460</name>
</gene>
<dbReference type="Pfam" id="PF00884">
    <property type="entry name" value="Sulfatase"/>
    <property type="match status" value="1"/>
</dbReference>
<evidence type="ECO:0000256" key="2">
    <source>
        <dbReference type="ARBA" id="ARBA00022801"/>
    </source>
</evidence>
<dbReference type="EC" id="3.1.6.1" evidence="4"/>
<protein>
    <submittedName>
        <fullName evidence="4">Arylsulfatase</fullName>
        <ecNumber evidence="4">3.1.6.1</ecNumber>
    </submittedName>
</protein>
<dbReference type="Proteomes" id="UP000318053">
    <property type="component" value="Unassembled WGS sequence"/>
</dbReference>
<dbReference type="AlphaFoldDB" id="A0A5C5XVN9"/>
<comment type="similarity">
    <text evidence="1">Belongs to the sulfatase family.</text>
</comment>
<dbReference type="EMBL" id="SJPK01000004">
    <property type="protein sequence ID" value="TWT67396.1"/>
    <property type="molecule type" value="Genomic_DNA"/>
</dbReference>
<keyword evidence="5" id="KW-1185">Reference proteome</keyword>
<evidence type="ECO:0000313" key="4">
    <source>
        <dbReference type="EMBL" id="TWT67396.1"/>
    </source>
</evidence>
<dbReference type="GO" id="GO:0004065">
    <property type="term" value="F:arylsulfatase activity"/>
    <property type="evidence" value="ECO:0007669"/>
    <property type="project" value="UniProtKB-EC"/>
</dbReference>
<organism evidence="4 5">
    <name type="scientific">Allorhodopirellula solitaria</name>
    <dbReference type="NCBI Taxonomy" id="2527987"/>
    <lineage>
        <taxon>Bacteria</taxon>
        <taxon>Pseudomonadati</taxon>
        <taxon>Planctomycetota</taxon>
        <taxon>Planctomycetia</taxon>
        <taxon>Pirellulales</taxon>
        <taxon>Pirellulaceae</taxon>
        <taxon>Allorhodopirellula</taxon>
    </lineage>
</organism>
<comment type="caution">
    <text evidence="4">The sequence shown here is derived from an EMBL/GenBank/DDBJ whole genome shotgun (WGS) entry which is preliminary data.</text>
</comment>
<dbReference type="PANTHER" id="PTHR42693">
    <property type="entry name" value="ARYLSULFATASE FAMILY MEMBER"/>
    <property type="match status" value="1"/>
</dbReference>
<sequence>MLLSFHLFQVLRSASIERKPTVNDTHLQCGSYPGFRILSMKKILTLCAAAVCLGLLAGNLATAGQPNIVFILADDLGYGDLACYNPESEIPTPNLDRMAAEGIRFTDAHSPCTVCTPTRFSLMTGQMAFRVPNGGRVFSGAGGPSLIAPDKFTLPGMLRDQGYKTACFGKWHIGLTFYDADGEPIHKGGPDGVSRIDYSRDIDGGPLDCGFDEFFGTACCPTTDWLYAYMDGKQIPVPPTGTLDKSTLPKHPYANDNRPGEVAPDFDLEEVDIKFLEKSQQFLRTQVKESPDQPFFLLHSTQAVHLPSFPGRKFKGATQSGPHGDFIFELDYVVGELLKTLEELGVDDNTIVMFSSDNGPEVPAVYHMRHDHGHDGARPWRGVKRDNYEGGHRVPLIARWPGKIAAGSTSDQLTSLTDVVATVAEITGATVPSGDAEDSYSMWPAMTGSDDDTPIRPYLLMQGFAGKKWLAIRQGKWKYLAHQGSGGNNYETHPMLKEYALPNTAPSAPGQLFDLESDPGETTNLALEKPEVADHMSQLLRSAIE</sequence>
<dbReference type="Gene3D" id="3.40.720.10">
    <property type="entry name" value="Alkaline Phosphatase, subunit A"/>
    <property type="match status" value="1"/>
</dbReference>
<reference evidence="4 5" key="1">
    <citation type="submission" date="2019-02" db="EMBL/GenBank/DDBJ databases">
        <title>Deep-cultivation of Planctomycetes and their phenomic and genomic characterization uncovers novel biology.</title>
        <authorList>
            <person name="Wiegand S."/>
            <person name="Jogler M."/>
            <person name="Boedeker C."/>
            <person name="Pinto D."/>
            <person name="Vollmers J."/>
            <person name="Rivas-Marin E."/>
            <person name="Kohn T."/>
            <person name="Peeters S.H."/>
            <person name="Heuer A."/>
            <person name="Rast P."/>
            <person name="Oberbeckmann S."/>
            <person name="Bunk B."/>
            <person name="Jeske O."/>
            <person name="Meyerdierks A."/>
            <person name="Storesund J.E."/>
            <person name="Kallscheuer N."/>
            <person name="Luecker S."/>
            <person name="Lage O.M."/>
            <person name="Pohl T."/>
            <person name="Merkel B.J."/>
            <person name="Hornburger P."/>
            <person name="Mueller R.-W."/>
            <person name="Bruemmer F."/>
            <person name="Labrenz M."/>
            <person name="Spormann A.M."/>
            <person name="Op Den Camp H."/>
            <person name="Overmann J."/>
            <person name="Amann R."/>
            <person name="Jetten M.S.M."/>
            <person name="Mascher T."/>
            <person name="Medema M.H."/>
            <person name="Devos D.P."/>
            <person name="Kaster A.-K."/>
            <person name="Ovreas L."/>
            <person name="Rohde M."/>
            <person name="Galperin M.Y."/>
            <person name="Jogler C."/>
        </authorList>
    </citation>
    <scope>NUCLEOTIDE SEQUENCE [LARGE SCALE GENOMIC DNA]</scope>
    <source>
        <strain evidence="4 5">CA85</strain>
    </source>
</reference>
<dbReference type="Gene3D" id="3.30.1120.10">
    <property type="match status" value="1"/>
</dbReference>